<dbReference type="PANTHER" id="PTHR32432:SF3">
    <property type="entry name" value="ETHANOLAMINE UTILIZATION PROTEIN EUTJ"/>
    <property type="match status" value="1"/>
</dbReference>
<feature type="domain" description="SHS2" evidence="1">
    <location>
        <begin position="43"/>
        <end position="201"/>
    </location>
</feature>
<protein>
    <submittedName>
        <fullName evidence="2">Type IV pilus assembly protein PilM</fullName>
    </submittedName>
</protein>
<accession>F4Y0C9</accession>
<proteinExistence type="predicted"/>
<dbReference type="InterPro" id="IPR003494">
    <property type="entry name" value="SHS2_FtsA"/>
</dbReference>
<dbReference type="Proteomes" id="UP000003959">
    <property type="component" value="Unassembled WGS sequence"/>
</dbReference>
<evidence type="ECO:0000259" key="1">
    <source>
        <dbReference type="SMART" id="SM00842"/>
    </source>
</evidence>
<dbReference type="HOGENOM" id="CLU_050686_0_2_3"/>
<dbReference type="SUPFAM" id="SSF53067">
    <property type="entry name" value="Actin-like ATPase domain"/>
    <property type="match status" value="2"/>
</dbReference>
<dbReference type="InterPro" id="IPR005883">
    <property type="entry name" value="PilM"/>
</dbReference>
<dbReference type="NCBIfam" id="TIGR01175">
    <property type="entry name" value="pilM"/>
    <property type="match status" value="1"/>
</dbReference>
<name>F4Y0C9_9CYAN</name>
<dbReference type="PANTHER" id="PTHR32432">
    <property type="entry name" value="CELL DIVISION PROTEIN FTSA-RELATED"/>
    <property type="match status" value="1"/>
</dbReference>
<dbReference type="CDD" id="cd24049">
    <property type="entry name" value="ASKHA_NBD_PilM"/>
    <property type="match status" value="1"/>
</dbReference>
<dbReference type="InterPro" id="IPR050696">
    <property type="entry name" value="FtsA/MreB"/>
</dbReference>
<evidence type="ECO:0000313" key="3">
    <source>
        <dbReference type="Proteomes" id="UP000003959"/>
    </source>
</evidence>
<dbReference type="GO" id="GO:0051301">
    <property type="term" value="P:cell division"/>
    <property type="evidence" value="ECO:0007669"/>
    <property type="project" value="InterPro"/>
</dbReference>
<dbReference type="Pfam" id="PF11104">
    <property type="entry name" value="PilM_2"/>
    <property type="match status" value="1"/>
</dbReference>
<dbReference type="Gene3D" id="3.30.1490.300">
    <property type="match status" value="1"/>
</dbReference>
<dbReference type="EMBL" id="GL890967">
    <property type="protein sequence ID" value="EGJ29719.1"/>
    <property type="molecule type" value="Genomic_DNA"/>
</dbReference>
<dbReference type="AlphaFoldDB" id="F4Y0C9"/>
<organism evidence="2 3">
    <name type="scientific">Moorena producens 3L</name>
    <dbReference type="NCBI Taxonomy" id="489825"/>
    <lineage>
        <taxon>Bacteria</taxon>
        <taxon>Bacillati</taxon>
        <taxon>Cyanobacteriota</taxon>
        <taxon>Cyanophyceae</taxon>
        <taxon>Coleofasciculales</taxon>
        <taxon>Coleofasciculaceae</taxon>
        <taxon>Moorena</taxon>
    </lineage>
</organism>
<reference evidence="3" key="1">
    <citation type="journal article" date="2011" name="Proc. Natl. Acad. Sci. U.S.A.">
        <title>Genomic insights into the physiology and ecology of the marine filamentous cyanobacterium Lyngbya majuscula.</title>
        <authorList>
            <person name="Jones A.C."/>
            <person name="Monroe E.A."/>
            <person name="Podell S."/>
            <person name="Hess W.R."/>
            <person name="Klages S."/>
            <person name="Esquenazi E."/>
            <person name="Niessen S."/>
            <person name="Hoover H."/>
            <person name="Rothmann M."/>
            <person name="Lasken R.S."/>
            <person name="Yates J.R.III."/>
            <person name="Reinhardt R."/>
            <person name="Kube M."/>
            <person name="Burkart M.D."/>
            <person name="Allen E.E."/>
            <person name="Dorrestein P.C."/>
            <person name="Gerwick W.H."/>
            <person name="Gerwick L."/>
        </authorList>
    </citation>
    <scope>NUCLEOTIDE SEQUENCE [LARGE SCALE GENOMIC DNA]</scope>
    <source>
        <strain evidence="3">3L</strain>
    </source>
</reference>
<keyword evidence="3" id="KW-1185">Reference proteome</keyword>
<evidence type="ECO:0000313" key="2">
    <source>
        <dbReference type="EMBL" id="EGJ29719.1"/>
    </source>
</evidence>
<dbReference type="SMART" id="SM00842">
    <property type="entry name" value="FtsA"/>
    <property type="match status" value="1"/>
</dbReference>
<dbReference type="eggNOG" id="COG4972">
    <property type="taxonomic scope" value="Bacteria"/>
</dbReference>
<gene>
    <name evidence="2" type="ORF">LYNGBM3L_61120</name>
</gene>
<sequence length="383" mass="42583">MIPYSQIRYSLLPLLDMVNRFKNLFSRRKQGVGIELAPERIHIAQLQRQGQSLKATTLYAHEVPEGIWEGGQIVDSPGLAELIREALQESQVKVERVATALPMREAVIRIIPIPAELDDNELRDMVLNHEAGLYLPYPREEVDLDYQKLGFFVDEDGIEKVQVLLVATRKEITDSYLDTFEQVGLQVDVLEINSFALIRTIREQLRQFPSQEAAVLVDIEFDSTEIAIIVDGVPQFSRTVPIGTYQLQSALSRAMNLPASRNTELLQGMTIPSTPVDGMRTGSTGVNPGMVALIQVLGEIADELRRSIDFYLNQMDNLEVAQLLLAGPGGGIGQLDEFFTQRLSLPTIQVDPVAALSLEVEKDIPMVQRPSLGTVLGLGLREV</sequence>
<dbReference type="InterPro" id="IPR043129">
    <property type="entry name" value="ATPase_NBD"/>
</dbReference>
<dbReference type="Gene3D" id="3.30.420.40">
    <property type="match status" value="2"/>
</dbReference>
<dbReference type="PIRSF" id="PIRSF019169">
    <property type="entry name" value="PilM"/>
    <property type="match status" value="1"/>
</dbReference>